<proteinExistence type="predicted"/>
<dbReference type="AlphaFoldDB" id="A0A2Z5PFD1"/>
<dbReference type="GeneID" id="37874834"/>
<dbReference type="Proteomes" id="UP000263689">
    <property type="component" value="Chromosome"/>
</dbReference>
<evidence type="ECO:0000313" key="2">
    <source>
        <dbReference type="Proteomes" id="UP000263689"/>
    </source>
</evidence>
<dbReference type="RefSeq" id="WP_119720622.1">
    <property type="nucleotide sequence ID" value="NZ_AP011528.1"/>
</dbReference>
<gene>
    <name evidence="1" type="ORF">MMOS7_03530</name>
</gene>
<dbReference type="EMBL" id="AP011528">
    <property type="protein sequence ID" value="BAP62439.1"/>
    <property type="molecule type" value="Genomic_DNA"/>
</dbReference>
<dbReference type="KEGG" id="mmao:MMOS7_03530"/>
<sequence length="305" mass="36015">MGEFCENALIMKNKECLLLNQPSLNELSENGFFEKNDFHIYFVCSCPKVQIIPEKCNFIENIVHLYFKIWNKDSYSIEELKLESDAKIEINSEYPYNMGTATHQNQGTLDFSSTLLYTTFADEKLDFEVLYIGQSFGKDGSRNVDKRLLSHSTLQKIYSEILINDPNKEIWLLLMSFDEPYQCILLNNRSKQLDYEKWVENRKAGNAIPLNQRINYTEAALINYFKPEYNEKFKENFPDPNHTSYEACFEHKMDRICFELITQPELPINLYSKEIRSDYYHTGIYSLDDLKRKDILFDYGNLLDK</sequence>
<protein>
    <submittedName>
        <fullName evidence="1">Uncharacterized protein</fullName>
    </submittedName>
</protein>
<name>A0A2Z5PFD1_METMI</name>
<accession>A0A2Z5PFD1</accession>
<evidence type="ECO:0000313" key="1">
    <source>
        <dbReference type="EMBL" id="BAP62439.1"/>
    </source>
</evidence>
<organism evidence="1 2">
    <name type="scientific">Methanococcus maripaludis OS7</name>
    <dbReference type="NCBI Taxonomy" id="637915"/>
    <lineage>
        <taxon>Archaea</taxon>
        <taxon>Methanobacteriati</taxon>
        <taxon>Methanobacteriota</taxon>
        <taxon>Methanomada group</taxon>
        <taxon>Methanococci</taxon>
        <taxon>Methanococcales</taxon>
        <taxon>Methanococcaceae</taxon>
        <taxon>Methanococcus</taxon>
    </lineage>
</organism>
<reference evidence="1 2" key="1">
    <citation type="submission" date="2009-06" db="EMBL/GenBank/DDBJ databases">
        <title>Molecular Evidence for Microbiologically Influenced Corrosion from genome of Methanogen.</title>
        <authorList>
            <person name="Ito N."/>
            <person name="Tsurumaru H."/>
            <person name="Shimizu A."/>
            <person name="Harada T."/>
            <person name="Hosoyama A."/>
            <person name="Horikawa H."/>
            <person name="Wakai S."/>
            <person name="Sasaki K."/>
            <person name="Nishijima K."/>
            <person name="Ataku H."/>
            <person name="Yamazaki J."/>
            <person name="Mise M."/>
            <person name="Yamazaki S."/>
            <person name="Tanikawa S."/>
            <person name="Harayama S."/>
            <person name="Fujita N."/>
        </authorList>
    </citation>
    <scope>NUCLEOTIDE SEQUENCE [LARGE SCALE GENOMIC DNA]</scope>
    <source>
        <strain evidence="2">OS7 ( NBRC 103642)</strain>
    </source>
</reference>